<dbReference type="PANTHER" id="PTHR43531">
    <property type="entry name" value="PROTEIN ICFG"/>
    <property type="match status" value="1"/>
</dbReference>
<dbReference type="InterPro" id="IPR033462">
    <property type="entry name" value="Cache_3-Cache_2"/>
</dbReference>
<sequence length="804" mass="84204">MLSRLPLTTKIALVTAVLIVLTALGVGGGAVMQIRSEIANQVIDRQNNSLRTLAVLVKKGFPDTKFEIDAQGRVGRVTMTAIPDFTEHDMIDEVGKVTGETATLFRWQDAEQDFFRKTTNIINAEGKRAVGTPLGKASAAYGPVTQGRTYLGEAVILGKPYYTVYHPVYDPAGKIIGILYAGVLKTNIEAFVDKINWQVMLAGVISVLVGVIIAIVVTRKLLRPLGEIAGWTERLAQYELNVEIGHRERRDEIGTLARAVDELRKTSVVAAQAESGLENASTNVLIVDGNGTIVYVNKGMQAVVTDLAGEIGKSATDFDGQNAVGQQISIFPGLDQAALARLTGSHRDRLTVGGRIFDLIANPALNKRGERVGTVVEWADRTEEVRLGNEVVALVQSASDNGFADRIDLAGKSGFIRALSEAINTMSDKCQAMTGEIAQVIGAMAQGDLTRRLTKDYPGIFGQLKTGANALSERLRDFAGRLSDTSRTVRDASAEISTGSQDLASRTESQAASIEETAASMHEITTTVRQNADNAQAANQLAVAARDTAEKGGSVVADAVSAVTQIEASAQKISDIVGLIDEIAFQTNLLALNASVEAARAGEAGKGFAVVAQEVRALAQRSANASKDIKALINESNAQVKTGAALVNQTGGSLTDIVNAIKKVSDIVAEIAAASREQATGLDQVNTAVGSMDEMTQRNGALVEQTSASAQALANQGRQLADLVGFFKLDGSSGGMPMSAAPASRPAPATAASPPAASAPRATPPAPKPAAAAAAPRPTPAAAPKPAPAPAAKSAASDDDWQEF</sequence>
<dbReference type="GO" id="GO:0007165">
    <property type="term" value="P:signal transduction"/>
    <property type="evidence" value="ECO:0007669"/>
    <property type="project" value="UniProtKB-KW"/>
</dbReference>
<comment type="similarity">
    <text evidence="3">Belongs to the methyl-accepting chemotaxis (MCP) protein family.</text>
</comment>
<dbReference type="AlphaFoldDB" id="A0A516GZA4"/>
<dbReference type="Pfam" id="PF00015">
    <property type="entry name" value="MCPsignal"/>
    <property type="match status" value="1"/>
</dbReference>
<dbReference type="PRINTS" id="PR00260">
    <property type="entry name" value="CHEMTRNSDUCR"/>
</dbReference>
<feature type="domain" description="Methyl-accepting transducer" evidence="7">
    <location>
        <begin position="485"/>
        <end position="714"/>
    </location>
</feature>
<evidence type="ECO:0000256" key="3">
    <source>
        <dbReference type="ARBA" id="ARBA00029447"/>
    </source>
</evidence>
<evidence type="ECO:0000313" key="10">
    <source>
        <dbReference type="Proteomes" id="UP000317496"/>
    </source>
</evidence>
<dbReference type="Proteomes" id="UP000317496">
    <property type="component" value="Chromosome"/>
</dbReference>
<feature type="region of interest" description="Disordered" evidence="5">
    <location>
        <begin position="734"/>
        <end position="804"/>
    </location>
</feature>
<dbReference type="CDD" id="cd06225">
    <property type="entry name" value="HAMP"/>
    <property type="match status" value="1"/>
</dbReference>
<dbReference type="InterPro" id="IPR029151">
    <property type="entry name" value="Sensor-like_sf"/>
</dbReference>
<dbReference type="SMART" id="SM00304">
    <property type="entry name" value="HAMP"/>
    <property type="match status" value="2"/>
</dbReference>
<feature type="transmembrane region" description="Helical" evidence="6">
    <location>
        <begin position="195"/>
        <end position="217"/>
    </location>
</feature>
<evidence type="ECO:0000259" key="7">
    <source>
        <dbReference type="PROSITE" id="PS50111"/>
    </source>
</evidence>
<dbReference type="Gene3D" id="1.10.287.950">
    <property type="entry name" value="Methyl-accepting chemotaxis protein"/>
    <property type="match status" value="1"/>
</dbReference>
<dbReference type="GO" id="GO:0006935">
    <property type="term" value="P:chemotaxis"/>
    <property type="evidence" value="ECO:0007669"/>
    <property type="project" value="InterPro"/>
</dbReference>
<proteinExistence type="inferred from homology"/>
<dbReference type="GO" id="GO:0005886">
    <property type="term" value="C:plasma membrane"/>
    <property type="evidence" value="ECO:0007669"/>
    <property type="project" value="TreeGrafter"/>
</dbReference>
<feature type="compositionally biased region" description="Pro residues" evidence="5">
    <location>
        <begin position="777"/>
        <end position="789"/>
    </location>
</feature>
<dbReference type="PROSITE" id="PS50111">
    <property type="entry name" value="CHEMOTAXIS_TRANSDUC_2"/>
    <property type="match status" value="1"/>
</dbReference>
<evidence type="ECO:0000259" key="8">
    <source>
        <dbReference type="PROSITE" id="PS50885"/>
    </source>
</evidence>
<keyword evidence="6" id="KW-1133">Transmembrane helix</keyword>
<keyword evidence="6" id="KW-0472">Membrane</keyword>
<dbReference type="GO" id="GO:0004888">
    <property type="term" value="F:transmembrane signaling receptor activity"/>
    <property type="evidence" value="ECO:0007669"/>
    <property type="project" value="InterPro"/>
</dbReference>
<dbReference type="Pfam" id="PF17201">
    <property type="entry name" value="Cache_3-Cache_2"/>
    <property type="match status" value="1"/>
</dbReference>
<accession>A0A516GZA4</accession>
<dbReference type="CDD" id="cd11386">
    <property type="entry name" value="MCP_signal"/>
    <property type="match status" value="1"/>
</dbReference>
<keyword evidence="6" id="KW-0812">Transmembrane</keyword>
<gene>
    <name evidence="9" type="ORF">FNB15_05840</name>
</gene>
<organism evidence="9 10">
    <name type="scientific">Ferrovibrio terrae</name>
    <dbReference type="NCBI Taxonomy" id="2594003"/>
    <lineage>
        <taxon>Bacteria</taxon>
        <taxon>Pseudomonadati</taxon>
        <taxon>Pseudomonadota</taxon>
        <taxon>Alphaproteobacteria</taxon>
        <taxon>Rhodospirillales</taxon>
        <taxon>Rhodospirillaceae</taxon>
        <taxon>Ferrovibrio</taxon>
    </lineage>
</organism>
<feature type="domain" description="HAMP" evidence="8">
    <location>
        <begin position="436"/>
        <end position="480"/>
    </location>
</feature>
<dbReference type="RefSeq" id="WP_144067806.1">
    <property type="nucleotide sequence ID" value="NZ_CP041636.1"/>
</dbReference>
<protein>
    <submittedName>
        <fullName evidence="9">HAMP domain-containing protein</fullName>
    </submittedName>
</protein>
<evidence type="ECO:0000256" key="1">
    <source>
        <dbReference type="ARBA" id="ARBA00004370"/>
    </source>
</evidence>
<reference evidence="9 10" key="1">
    <citation type="submission" date="2019-07" db="EMBL/GenBank/DDBJ databases">
        <title>Genome sequencing for Ferrovibrio sp. K5.</title>
        <authorList>
            <person name="Park S.-J."/>
        </authorList>
    </citation>
    <scope>NUCLEOTIDE SEQUENCE [LARGE SCALE GENOMIC DNA]</scope>
    <source>
        <strain evidence="9 10">K5</strain>
    </source>
</reference>
<dbReference type="Pfam" id="PF18947">
    <property type="entry name" value="HAMP_2"/>
    <property type="match status" value="1"/>
</dbReference>
<dbReference type="Gene3D" id="6.10.340.10">
    <property type="match status" value="1"/>
</dbReference>
<evidence type="ECO:0000313" key="9">
    <source>
        <dbReference type="EMBL" id="QDO96825.1"/>
    </source>
</evidence>
<dbReference type="FunFam" id="1.10.287.950:FF:000001">
    <property type="entry name" value="Methyl-accepting chemotaxis sensory transducer"/>
    <property type="match status" value="1"/>
</dbReference>
<keyword evidence="10" id="KW-1185">Reference proteome</keyword>
<keyword evidence="2" id="KW-0488">Methylation</keyword>
<dbReference type="InterPro" id="IPR004090">
    <property type="entry name" value="Chemotax_Me-accpt_rcpt"/>
</dbReference>
<comment type="subcellular location">
    <subcellularLocation>
        <location evidence="1">Membrane</location>
    </subcellularLocation>
</comment>
<dbReference type="PANTHER" id="PTHR43531:SF14">
    <property type="entry name" value="METHYL-ACCEPTING CHEMOTAXIS PROTEIN I-RELATED"/>
    <property type="match status" value="1"/>
</dbReference>
<dbReference type="SMART" id="SM00283">
    <property type="entry name" value="MA"/>
    <property type="match status" value="1"/>
</dbReference>
<dbReference type="PROSITE" id="PS50885">
    <property type="entry name" value="HAMP"/>
    <property type="match status" value="2"/>
</dbReference>
<evidence type="ECO:0000256" key="5">
    <source>
        <dbReference type="SAM" id="MobiDB-lite"/>
    </source>
</evidence>
<dbReference type="SUPFAM" id="SSF103190">
    <property type="entry name" value="Sensory domain-like"/>
    <property type="match status" value="1"/>
</dbReference>
<dbReference type="SUPFAM" id="SSF158472">
    <property type="entry name" value="HAMP domain-like"/>
    <property type="match status" value="1"/>
</dbReference>
<dbReference type="InterPro" id="IPR051310">
    <property type="entry name" value="MCP_chemotaxis"/>
</dbReference>
<name>A0A516GZA4_9PROT</name>
<feature type="domain" description="HAMP" evidence="8">
    <location>
        <begin position="219"/>
        <end position="272"/>
    </location>
</feature>
<keyword evidence="4" id="KW-0807">Transducer</keyword>
<dbReference type="EMBL" id="CP041636">
    <property type="protein sequence ID" value="QDO96825.1"/>
    <property type="molecule type" value="Genomic_DNA"/>
</dbReference>
<dbReference type="InterPro" id="IPR003660">
    <property type="entry name" value="HAMP_dom"/>
</dbReference>
<feature type="compositionally biased region" description="Low complexity" evidence="5">
    <location>
        <begin position="739"/>
        <end position="761"/>
    </location>
</feature>
<dbReference type="Pfam" id="PF00672">
    <property type="entry name" value="HAMP"/>
    <property type="match status" value="1"/>
</dbReference>
<dbReference type="InterPro" id="IPR004089">
    <property type="entry name" value="MCPsignal_dom"/>
</dbReference>
<dbReference type="Gene3D" id="3.30.450.20">
    <property type="entry name" value="PAS domain"/>
    <property type="match status" value="1"/>
</dbReference>
<evidence type="ECO:0000256" key="4">
    <source>
        <dbReference type="PROSITE-ProRule" id="PRU00284"/>
    </source>
</evidence>
<evidence type="ECO:0000256" key="6">
    <source>
        <dbReference type="SAM" id="Phobius"/>
    </source>
</evidence>
<evidence type="ECO:0000256" key="2">
    <source>
        <dbReference type="ARBA" id="ARBA00022481"/>
    </source>
</evidence>
<dbReference type="OrthoDB" id="354287at2"/>
<dbReference type="SUPFAM" id="SSF58104">
    <property type="entry name" value="Methyl-accepting chemotaxis protein (MCP) signaling domain"/>
    <property type="match status" value="1"/>
</dbReference>
<dbReference type="KEGG" id="fer:FNB15_05840"/>